<dbReference type="InterPro" id="IPR026444">
    <property type="entry name" value="Secre_tail"/>
</dbReference>
<dbReference type="Proteomes" id="UP000028703">
    <property type="component" value="Unassembled WGS sequence"/>
</dbReference>
<dbReference type="AlphaFoldDB" id="A0A085Z0E4"/>
<evidence type="ECO:0000313" key="5">
    <source>
        <dbReference type="Proteomes" id="UP000028703"/>
    </source>
</evidence>
<dbReference type="eggNOG" id="COG2356">
    <property type="taxonomic scope" value="Bacteria"/>
</dbReference>
<dbReference type="RefSeq" id="WP_034707490.1">
    <property type="nucleotide sequence ID" value="NZ_JPRO01000023.1"/>
</dbReference>
<evidence type="ECO:0000259" key="3">
    <source>
        <dbReference type="Pfam" id="PF18962"/>
    </source>
</evidence>
<dbReference type="Pfam" id="PF18962">
    <property type="entry name" value="Por_Secre_tail"/>
    <property type="match status" value="1"/>
</dbReference>
<sequence length="150" mass="16463">MIKKITLLLFGVPVFGCAQSVIGNINSGAVSDTNFTHSVGEIYVIPTDPDQANSGTMGVFYQSVIKVLGITELEKDRIKIYPNPTTDFVHITLNSKTKIEEAEVYDTAGRLVLKVKPDNGKIDLRGLNPGIYMISFKNPDIKPVKIIKNP</sequence>
<name>A0A085Z0E4_9FLAO</name>
<dbReference type="EMBL" id="JPRO01000023">
    <property type="protein sequence ID" value="KFE97907.1"/>
    <property type="molecule type" value="Genomic_DNA"/>
</dbReference>
<keyword evidence="1 2" id="KW-0732">Signal</keyword>
<dbReference type="STRING" id="421531.IX38_19800"/>
<feature type="chain" id="PRO_5001800270" description="Secretion system C-terminal sorting domain-containing protein" evidence="2">
    <location>
        <begin position="19"/>
        <end position="150"/>
    </location>
</feature>
<feature type="signal peptide" evidence="2">
    <location>
        <begin position="1"/>
        <end position="18"/>
    </location>
</feature>
<evidence type="ECO:0000313" key="4">
    <source>
        <dbReference type="EMBL" id="KFE97907.1"/>
    </source>
</evidence>
<comment type="caution">
    <text evidence="4">The sequence shown here is derived from an EMBL/GenBank/DDBJ whole genome shotgun (WGS) entry which is preliminary data.</text>
</comment>
<dbReference type="NCBIfam" id="TIGR04183">
    <property type="entry name" value="Por_Secre_tail"/>
    <property type="match status" value="1"/>
</dbReference>
<evidence type="ECO:0000256" key="2">
    <source>
        <dbReference type="SAM" id="SignalP"/>
    </source>
</evidence>
<evidence type="ECO:0000256" key="1">
    <source>
        <dbReference type="ARBA" id="ARBA00022729"/>
    </source>
</evidence>
<proteinExistence type="predicted"/>
<reference evidence="4 5" key="1">
    <citation type="submission" date="2014-07" db="EMBL/GenBank/DDBJ databases">
        <title>Genome of Chryseobacterium luteum DSM 18605.</title>
        <authorList>
            <person name="Stropko S.J."/>
            <person name="Pipes S.E."/>
            <person name="Newman J.D."/>
        </authorList>
    </citation>
    <scope>NUCLEOTIDE SEQUENCE [LARGE SCALE GENOMIC DNA]</scope>
    <source>
        <strain evidence="4 5">DSM 18605</strain>
    </source>
</reference>
<gene>
    <name evidence="4" type="ORF">IX38_19800</name>
</gene>
<organism evidence="4 5">
    <name type="scientific">Chryseobacterium luteum</name>
    <dbReference type="NCBI Taxonomy" id="421531"/>
    <lineage>
        <taxon>Bacteria</taxon>
        <taxon>Pseudomonadati</taxon>
        <taxon>Bacteroidota</taxon>
        <taxon>Flavobacteriia</taxon>
        <taxon>Flavobacteriales</taxon>
        <taxon>Weeksellaceae</taxon>
        <taxon>Chryseobacterium group</taxon>
        <taxon>Chryseobacterium</taxon>
    </lineage>
</organism>
<dbReference type="OrthoDB" id="1270026at2"/>
<feature type="domain" description="Secretion system C-terminal sorting" evidence="3">
    <location>
        <begin position="80"/>
        <end position="141"/>
    </location>
</feature>
<accession>A0A085Z0E4</accession>
<protein>
    <recommendedName>
        <fullName evidence="3">Secretion system C-terminal sorting domain-containing protein</fullName>
    </recommendedName>
</protein>
<keyword evidence="5" id="KW-1185">Reference proteome</keyword>